<evidence type="ECO:0000256" key="2">
    <source>
        <dbReference type="ARBA" id="ARBA00022630"/>
    </source>
</evidence>
<evidence type="ECO:0000259" key="5">
    <source>
        <dbReference type="Pfam" id="PF07992"/>
    </source>
</evidence>
<dbReference type="AlphaFoldDB" id="A0A5S9PSZ2"/>
<dbReference type="SUPFAM" id="SSF51905">
    <property type="entry name" value="FAD/NAD(P)-binding domain"/>
    <property type="match status" value="1"/>
</dbReference>
<organism evidence="6 7">
    <name type="scientific">BD1-7 clade bacterium</name>
    <dbReference type="NCBI Taxonomy" id="2029982"/>
    <lineage>
        <taxon>Bacteria</taxon>
        <taxon>Pseudomonadati</taxon>
        <taxon>Pseudomonadota</taxon>
        <taxon>Gammaproteobacteria</taxon>
        <taxon>Cellvibrionales</taxon>
        <taxon>Spongiibacteraceae</taxon>
        <taxon>BD1-7 clade</taxon>
    </lineage>
</organism>
<dbReference type="EMBL" id="CACSIO010000012">
    <property type="protein sequence ID" value="CAA0107445.1"/>
    <property type="molecule type" value="Genomic_DNA"/>
</dbReference>
<dbReference type="EC" id="1.6.99.3" evidence="6"/>
<dbReference type="Pfam" id="PF07992">
    <property type="entry name" value="Pyr_redox_2"/>
    <property type="match status" value="1"/>
</dbReference>
<evidence type="ECO:0000256" key="1">
    <source>
        <dbReference type="ARBA" id="ARBA00006442"/>
    </source>
</evidence>
<evidence type="ECO:0000313" key="7">
    <source>
        <dbReference type="Proteomes" id="UP000441399"/>
    </source>
</evidence>
<protein>
    <submittedName>
        <fullName evidence="6">NADH oxidase</fullName>
        <ecNumber evidence="6">1.6.99.3</ecNumber>
    </submittedName>
</protein>
<reference evidence="6 7" key="1">
    <citation type="submission" date="2019-11" db="EMBL/GenBank/DDBJ databases">
        <authorList>
            <person name="Holert J."/>
        </authorList>
    </citation>
    <scope>NUCLEOTIDE SEQUENCE [LARGE SCALE GENOMIC DNA]</scope>
    <source>
        <strain evidence="6">SB11_3</strain>
    </source>
</reference>
<evidence type="ECO:0000256" key="3">
    <source>
        <dbReference type="ARBA" id="ARBA00022827"/>
    </source>
</evidence>
<dbReference type="InterPro" id="IPR036188">
    <property type="entry name" value="FAD/NAD-bd_sf"/>
</dbReference>
<dbReference type="GO" id="GO:0050660">
    <property type="term" value="F:flavin adenine dinucleotide binding"/>
    <property type="evidence" value="ECO:0007669"/>
    <property type="project" value="TreeGrafter"/>
</dbReference>
<keyword evidence="3" id="KW-0274">FAD</keyword>
<keyword evidence="7" id="KW-1185">Reference proteome</keyword>
<sequence>MKKRIIIAGFGDTGLLVAVHLKKHYDIIGISAKPCLVSGQELGTRLTQPETWKQNYLMRFGRYRHLDGVKTIHGTIETVDAHTQAVTVKLADGSNVVETYDILVIASGVTNGFWRNNRLQSLDDIESGLTQAASQLSNADKVAIIGGGATGVSVASNVKELHPGKRVHLFYSQSQPLPGYHPRVRSRIEQRLKTQGVQLHPYHRAEIPDGFTCEDFTNSPLEWSSGQQTFHADLTLWAVGKLTPNSGFVPEDMLNEKGFVNADEYLRVPGYNNVFTVGDIAASDPNRSSARNAGFMTVAHNIAAVLEGKPKTMKRFKATRFRWGSILGVQKEGMRVFTPQGFSVRVPRSIVKTVLFPFFVRRVIYRGVNAEK</sequence>
<gene>
    <name evidence="6" type="primary">noxE</name>
    <name evidence="6" type="ORF">OPDIPICF_01190</name>
</gene>
<dbReference type="PRINTS" id="PR00368">
    <property type="entry name" value="FADPNR"/>
</dbReference>
<dbReference type="PANTHER" id="PTHR43735">
    <property type="entry name" value="APOPTOSIS-INDUCING FACTOR 1"/>
    <property type="match status" value="1"/>
</dbReference>
<evidence type="ECO:0000256" key="4">
    <source>
        <dbReference type="ARBA" id="ARBA00023002"/>
    </source>
</evidence>
<comment type="similarity">
    <text evidence="1">Belongs to the FAD-dependent oxidoreductase family.</text>
</comment>
<dbReference type="PANTHER" id="PTHR43735:SF3">
    <property type="entry name" value="FERROPTOSIS SUPPRESSOR PROTEIN 1"/>
    <property type="match status" value="1"/>
</dbReference>
<dbReference type="GO" id="GO:0004174">
    <property type="term" value="F:electron-transferring-flavoprotein dehydrogenase activity"/>
    <property type="evidence" value="ECO:0007669"/>
    <property type="project" value="TreeGrafter"/>
</dbReference>
<proteinExistence type="inferred from homology"/>
<dbReference type="Gene3D" id="3.50.50.100">
    <property type="match status" value="1"/>
</dbReference>
<accession>A0A5S9PSZ2</accession>
<dbReference type="GO" id="GO:0005737">
    <property type="term" value="C:cytoplasm"/>
    <property type="evidence" value="ECO:0007669"/>
    <property type="project" value="TreeGrafter"/>
</dbReference>
<dbReference type="Proteomes" id="UP000441399">
    <property type="component" value="Unassembled WGS sequence"/>
</dbReference>
<dbReference type="OrthoDB" id="9781621at2"/>
<keyword evidence="2" id="KW-0285">Flavoprotein</keyword>
<name>A0A5S9PSZ2_9GAMM</name>
<dbReference type="InterPro" id="IPR023753">
    <property type="entry name" value="FAD/NAD-binding_dom"/>
</dbReference>
<keyword evidence="4 6" id="KW-0560">Oxidoreductase</keyword>
<feature type="domain" description="FAD/NAD(P)-binding" evidence="5">
    <location>
        <begin position="4"/>
        <end position="293"/>
    </location>
</feature>
<evidence type="ECO:0000313" key="6">
    <source>
        <dbReference type="EMBL" id="CAA0107445.1"/>
    </source>
</evidence>